<dbReference type="AlphaFoldDB" id="A0A8J3ABU1"/>
<dbReference type="Gene3D" id="1.20.1250.20">
    <property type="entry name" value="MFS general substrate transporter like domains"/>
    <property type="match status" value="1"/>
</dbReference>
<proteinExistence type="predicted"/>
<sequence>MRRTDRPVLLAGLAVIAVTYGFGRYAYGLFVPRFAEALALSSTALGVVGGLSHMGYGVGLVAAPRCVRRLGPRAVAAGAAAASAVGLAAVAGSVGAVTLGAAVAVAGLGSGLASPALAQVVTRRVAAARRSAAQTWVNSGTSLGLAVSAPAVLCGAAWRQTWLVFAAVAALVASATVRALQDGVEPDDTEPDDAAPVPARADASTRRWSPSGAAVGLLVASFVLGATSAPYWTFARQRVLEAGLAEAWSVGFWVLLGVSGLLGGSAGVTARRRGLPAAIRWWSVPWLVALTVLALPQVPVVAALVSAGAFGAAFMALTGLGILWAVATWPDATVGVRACFLALGAGQAVATPLAGAVAGAVGLPAAFALAGGASLVLLVVAGRAPASSEVPTGHGEDPGSGAVRPGRNRAVR</sequence>
<feature type="transmembrane region" description="Helical" evidence="2">
    <location>
        <begin position="213"/>
        <end position="232"/>
    </location>
</feature>
<feature type="region of interest" description="Disordered" evidence="1">
    <location>
        <begin position="183"/>
        <end position="202"/>
    </location>
</feature>
<dbReference type="PANTHER" id="PTHR23537">
    <property type="match status" value="1"/>
</dbReference>
<feature type="compositionally biased region" description="Acidic residues" evidence="1">
    <location>
        <begin position="184"/>
        <end position="193"/>
    </location>
</feature>
<evidence type="ECO:0000256" key="2">
    <source>
        <dbReference type="SAM" id="Phobius"/>
    </source>
</evidence>
<comment type="caution">
    <text evidence="3">The sequence shown here is derived from an EMBL/GenBank/DDBJ whole genome shotgun (WGS) entry which is preliminary data.</text>
</comment>
<dbReference type="RefSeq" id="WP_130648952.1">
    <property type="nucleotide sequence ID" value="NZ_BMHA01000010.1"/>
</dbReference>
<keyword evidence="2" id="KW-0472">Membrane</keyword>
<feature type="transmembrane region" description="Helical" evidence="2">
    <location>
        <begin position="301"/>
        <end position="326"/>
    </location>
</feature>
<keyword evidence="2" id="KW-0812">Transmembrane</keyword>
<reference evidence="3" key="1">
    <citation type="journal article" date="2014" name="Int. J. Syst. Evol. Microbiol.">
        <title>Complete genome sequence of Corynebacterium casei LMG S-19264T (=DSM 44701T), isolated from a smear-ripened cheese.</title>
        <authorList>
            <consortium name="US DOE Joint Genome Institute (JGI-PGF)"/>
            <person name="Walter F."/>
            <person name="Albersmeier A."/>
            <person name="Kalinowski J."/>
            <person name="Ruckert C."/>
        </authorList>
    </citation>
    <scope>NUCLEOTIDE SEQUENCE</scope>
    <source>
        <strain evidence="3">CGMCC 1.14988</strain>
    </source>
</reference>
<feature type="transmembrane region" description="Helical" evidence="2">
    <location>
        <begin position="38"/>
        <end position="62"/>
    </location>
</feature>
<feature type="transmembrane region" description="Helical" evidence="2">
    <location>
        <begin position="363"/>
        <end position="381"/>
    </location>
</feature>
<dbReference type="GO" id="GO:0022857">
    <property type="term" value="F:transmembrane transporter activity"/>
    <property type="evidence" value="ECO:0007669"/>
    <property type="project" value="InterPro"/>
</dbReference>
<feature type="region of interest" description="Disordered" evidence="1">
    <location>
        <begin position="387"/>
        <end position="412"/>
    </location>
</feature>
<dbReference type="Proteomes" id="UP000650511">
    <property type="component" value="Unassembled WGS sequence"/>
</dbReference>
<dbReference type="OrthoDB" id="2957247at2"/>
<protein>
    <submittedName>
        <fullName evidence="3">MFS transporter</fullName>
    </submittedName>
</protein>
<accession>A0A8J3ABU1</accession>
<reference evidence="3" key="2">
    <citation type="submission" date="2020-09" db="EMBL/GenBank/DDBJ databases">
        <authorList>
            <person name="Sun Q."/>
            <person name="Zhou Y."/>
        </authorList>
    </citation>
    <scope>NUCLEOTIDE SEQUENCE</scope>
    <source>
        <strain evidence="3">CGMCC 1.14988</strain>
    </source>
</reference>
<dbReference type="InterPro" id="IPR011701">
    <property type="entry name" value="MFS"/>
</dbReference>
<keyword evidence="4" id="KW-1185">Reference proteome</keyword>
<evidence type="ECO:0000313" key="4">
    <source>
        <dbReference type="Proteomes" id="UP000650511"/>
    </source>
</evidence>
<feature type="transmembrane region" description="Helical" evidence="2">
    <location>
        <begin position="338"/>
        <end position="357"/>
    </location>
</feature>
<dbReference type="InterPro" id="IPR036259">
    <property type="entry name" value="MFS_trans_sf"/>
</dbReference>
<dbReference type="GO" id="GO:0005886">
    <property type="term" value="C:plasma membrane"/>
    <property type="evidence" value="ECO:0007669"/>
    <property type="project" value="TreeGrafter"/>
</dbReference>
<evidence type="ECO:0000313" key="3">
    <source>
        <dbReference type="EMBL" id="GGI07972.1"/>
    </source>
</evidence>
<dbReference type="PANTHER" id="PTHR23537:SF1">
    <property type="entry name" value="SUGAR TRANSPORTER"/>
    <property type="match status" value="1"/>
</dbReference>
<name>A0A8J3ABU1_9ACTN</name>
<dbReference type="Pfam" id="PF07690">
    <property type="entry name" value="MFS_1"/>
    <property type="match status" value="1"/>
</dbReference>
<feature type="transmembrane region" description="Helical" evidence="2">
    <location>
        <begin position="252"/>
        <end position="270"/>
    </location>
</feature>
<dbReference type="EMBL" id="BMHA01000010">
    <property type="protein sequence ID" value="GGI07972.1"/>
    <property type="molecule type" value="Genomic_DNA"/>
</dbReference>
<feature type="transmembrane region" description="Helical" evidence="2">
    <location>
        <begin position="101"/>
        <end position="121"/>
    </location>
</feature>
<keyword evidence="2" id="KW-1133">Transmembrane helix</keyword>
<gene>
    <name evidence="3" type="ORF">GCM10011354_26750</name>
</gene>
<dbReference type="SUPFAM" id="SSF103473">
    <property type="entry name" value="MFS general substrate transporter"/>
    <property type="match status" value="1"/>
</dbReference>
<evidence type="ECO:0000256" key="1">
    <source>
        <dbReference type="SAM" id="MobiDB-lite"/>
    </source>
</evidence>
<dbReference type="InterPro" id="IPR010645">
    <property type="entry name" value="MFS_4"/>
</dbReference>
<feature type="transmembrane region" description="Helical" evidence="2">
    <location>
        <begin position="277"/>
        <end position="295"/>
    </location>
</feature>
<feature type="transmembrane region" description="Helical" evidence="2">
    <location>
        <begin position="74"/>
        <end position="95"/>
    </location>
</feature>
<organism evidence="3 4">
    <name type="scientific">Egicoccus halophilus</name>
    <dbReference type="NCBI Taxonomy" id="1670830"/>
    <lineage>
        <taxon>Bacteria</taxon>
        <taxon>Bacillati</taxon>
        <taxon>Actinomycetota</taxon>
        <taxon>Nitriliruptoria</taxon>
        <taxon>Egicoccales</taxon>
        <taxon>Egicoccaceae</taxon>
        <taxon>Egicoccus</taxon>
    </lineage>
</organism>